<name>A0A4U6UR65_SETVI</name>
<protein>
    <submittedName>
        <fullName evidence="2">Uncharacterized protein</fullName>
    </submittedName>
</protein>
<dbReference type="AlphaFoldDB" id="A0A4U6UR65"/>
<evidence type="ECO:0000313" key="3">
    <source>
        <dbReference type="Proteomes" id="UP000298652"/>
    </source>
</evidence>
<feature type="transmembrane region" description="Helical" evidence="1">
    <location>
        <begin position="88"/>
        <end position="108"/>
    </location>
</feature>
<evidence type="ECO:0000313" key="2">
    <source>
        <dbReference type="EMBL" id="TKW17013.1"/>
    </source>
</evidence>
<dbReference type="Proteomes" id="UP000298652">
    <property type="component" value="Chromosome 5"/>
</dbReference>
<reference evidence="2" key="1">
    <citation type="submission" date="2019-03" db="EMBL/GenBank/DDBJ databases">
        <title>WGS assembly of Setaria viridis.</title>
        <authorList>
            <person name="Huang P."/>
            <person name="Jenkins J."/>
            <person name="Grimwood J."/>
            <person name="Barry K."/>
            <person name="Healey A."/>
            <person name="Mamidi S."/>
            <person name="Sreedasyam A."/>
            <person name="Shu S."/>
            <person name="Feldman M."/>
            <person name="Wu J."/>
            <person name="Yu Y."/>
            <person name="Chen C."/>
            <person name="Johnson J."/>
            <person name="Rokhsar D."/>
            <person name="Baxter I."/>
            <person name="Schmutz J."/>
            <person name="Brutnell T."/>
            <person name="Kellogg E."/>
        </authorList>
    </citation>
    <scope>NUCLEOTIDE SEQUENCE [LARGE SCALE GENOMIC DNA]</scope>
</reference>
<accession>A0A4U6UR65</accession>
<evidence type="ECO:0000256" key="1">
    <source>
        <dbReference type="SAM" id="Phobius"/>
    </source>
</evidence>
<dbReference type="EMBL" id="CM016556">
    <property type="protein sequence ID" value="TKW17013.1"/>
    <property type="molecule type" value="Genomic_DNA"/>
</dbReference>
<dbReference type="Gramene" id="TKW17013">
    <property type="protein sequence ID" value="TKW17013"/>
    <property type="gene ID" value="SEVIR_5G337700v2"/>
</dbReference>
<keyword evidence="1" id="KW-1133">Transmembrane helix</keyword>
<keyword evidence="3" id="KW-1185">Reference proteome</keyword>
<gene>
    <name evidence="2" type="ORF">SEVIR_5G337700v2</name>
</gene>
<sequence length="109" mass="11746">MSAIADFSPAKGVSVQIGQRHHQAVTGVAARIGSAGAVVGRSRPIQRVDAFSEHGHETTALASLFIEYCTCRMLLLASRYKDECRLSVVQASYILVIFLELTSLIIVVA</sequence>
<proteinExistence type="predicted"/>
<keyword evidence="1" id="KW-0812">Transmembrane</keyword>
<keyword evidence="1" id="KW-0472">Membrane</keyword>
<organism evidence="2 3">
    <name type="scientific">Setaria viridis</name>
    <name type="common">Green bristlegrass</name>
    <name type="synonym">Setaria italica subsp. viridis</name>
    <dbReference type="NCBI Taxonomy" id="4556"/>
    <lineage>
        <taxon>Eukaryota</taxon>
        <taxon>Viridiplantae</taxon>
        <taxon>Streptophyta</taxon>
        <taxon>Embryophyta</taxon>
        <taxon>Tracheophyta</taxon>
        <taxon>Spermatophyta</taxon>
        <taxon>Magnoliopsida</taxon>
        <taxon>Liliopsida</taxon>
        <taxon>Poales</taxon>
        <taxon>Poaceae</taxon>
        <taxon>PACMAD clade</taxon>
        <taxon>Panicoideae</taxon>
        <taxon>Panicodae</taxon>
        <taxon>Paniceae</taxon>
        <taxon>Cenchrinae</taxon>
        <taxon>Setaria</taxon>
    </lineage>
</organism>